<protein>
    <submittedName>
        <fullName evidence="2">Uncharacterized protein</fullName>
    </submittedName>
</protein>
<gene>
    <name evidence="2" type="ORF">JTE90_021195</name>
</gene>
<keyword evidence="3" id="KW-1185">Reference proteome</keyword>
<evidence type="ECO:0000256" key="1">
    <source>
        <dbReference type="SAM" id="MobiDB-lite"/>
    </source>
</evidence>
<reference evidence="2 3" key="1">
    <citation type="journal article" date="2022" name="Nat. Ecol. Evol.">
        <title>A masculinizing supergene underlies an exaggerated male reproductive morph in a spider.</title>
        <authorList>
            <person name="Hendrickx F."/>
            <person name="De Corte Z."/>
            <person name="Sonet G."/>
            <person name="Van Belleghem S.M."/>
            <person name="Kostlbacher S."/>
            <person name="Vangestel C."/>
        </authorList>
    </citation>
    <scope>NUCLEOTIDE SEQUENCE [LARGE SCALE GENOMIC DNA]</scope>
    <source>
        <strain evidence="2">W744_W776</strain>
    </source>
</reference>
<dbReference type="Proteomes" id="UP000827092">
    <property type="component" value="Unassembled WGS sequence"/>
</dbReference>
<dbReference type="AlphaFoldDB" id="A0AAV6V6V3"/>
<feature type="compositionally biased region" description="Basic and acidic residues" evidence="1">
    <location>
        <begin position="1"/>
        <end position="11"/>
    </location>
</feature>
<proteinExistence type="predicted"/>
<sequence length="74" mass="8403">MFRQSAEEFSIKNHLHPPTGIGASIYRKHASVEKEISDFLDECLRCRLPILPEGNQDYRFLDTSVPASQSPSQI</sequence>
<feature type="region of interest" description="Disordered" evidence="1">
    <location>
        <begin position="1"/>
        <end position="21"/>
    </location>
</feature>
<organism evidence="2 3">
    <name type="scientific">Oedothorax gibbosus</name>
    <dbReference type="NCBI Taxonomy" id="931172"/>
    <lineage>
        <taxon>Eukaryota</taxon>
        <taxon>Metazoa</taxon>
        <taxon>Ecdysozoa</taxon>
        <taxon>Arthropoda</taxon>
        <taxon>Chelicerata</taxon>
        <taxon>Arachnida</taxon>
        <taxon>Araneae</taxon>
        <taxon>Araneomorphae</taxon>
        <taxon>Entelegynae</taxon>
        <taxon>Araneoidea</taxon>
        <taxon>Linyphiidae</taxon>
        <taxon>Erigoninae</taxon>
        <taxon>Oedothorax</taxon>
    </lineage>
</organism>
<accession>A0AAV6V6V3</accession>
<evidence type="ECO:0000313" key="3">
    <source>
        <dbReference type="Proteomes" id="UP000827092"/>
    </source>
</evidence>
<name>A0AAV6V6V3_9ARAC</name>
<dbReference type="EMBL" id="JAFNEN010000157">
    <property type="protein sequence ID" value="KAG8191593.1"/>
    <property type="molecule type" value="Genomic_DNA"/>
</dbReference>
<comment type="caution">
    <text evidence="2">The sequence shown here is derived from an EMBL/GenBank/DDBJ whole genome shotgun (WGS) entry which is preliminary data.</text>
</comment>
<evidence type="ECO:0000313" key="2">
    <source>
        <dbReference type="EMBL" id="KAG8191593.1"/>
    </source>
</evidence>